<evidence type="ECO:0000256" key="1">
    <source>
        <dbReference type="SAM" id="Phobius"/>
    </source>
</evidence>
<evidence type="ECO:0000313" key="3">
    <source>
        <dbReference type="Proteomes" id="UP000196074"/>
    </source>
</evidence>
<keyword evidence="1" id="KW-0472">Membrane</keyword>
<dbReference type="Proteomes" id="UP000196074">
    <property type="component" value="Unassembled WGS sequence"/>
</dbReference>
<dbReference type="RefSeq" id="WP_016251115.1">
    <property type="nucleotide sequence ID" value="NZ_CP144498.1"/>
</dbReference>
<reference evidence="3" key="1">
    <citation type="submission" date="2017-04" db="EMBL/GenBank/DDBJ databases">
        <title>Function of individual gut microbiota members based on whole genome sequencing of pure cultures obtained from chicken caecum.</title>
        <authorList>
            <person name="Medvecky M."/>
            <person name="Cejkova D."/>
            <person name="Polansky O."/>
            <person name="Karasova D."/>
            <person name="Kubasova T."/>
            <person name="Cizek A."/>
            <person name="Rychlik I."/>
        </authorList>
    </citation>
    <scope>NUCLEOTIDE SEQUENCE [LARGE SCALE GENOMIC DNA]</scope>
    <source>
        <strain evidence="3">An144</strain>
    </source>
</reference>
<dbReference type="EMBL" id="NFLC01000005">
    <property type="protein sequence ID" value="OUQ11104.1"/>
    <property type="molecule type" value="Genomic_DNA"/>
</dbReference>
<proteinExistence type="predicted"/>
<comment type="caution">
    <text evidence="2">The sequence shown here is derived from an EMBL/GenBank/DDBJ whole genome shotgun (WGS) entry which is preliminary data.</text>
</comment>
<dbReference type="GeneID" id="60872271"/>
<name>A0A1Y4R0J7_9ENTE</name>
<feature type="transmembrane region" description="Helical" evidence="1">
    <location>
        <begin position="52"/>
        <end position="73"/>
    </location>
</feature>
<keyword evidence="1" id="KW-1133">Transmembrane helix</keyword>
<evidence type="ECO:0000313" key="2">
    <source>
        <dbReference type="EMBL" id="OUQ11104.1"/>
    </source>
</evidence>
<gene>
    <name evidence="2" type="ORF">B5E88_03990</name>
</gene>
<keyword evidence="1" id="KW-0812">Transmembrane</keyword>
<feature type="transmembrane region" description="Helical" evidence="1">
    <location>
        <begin position="26"/>
        <end position="46"/>
    </location>
</feature>
<evidence type="ECO:0008006" key="4">
    <source>
        <dbReference type="Google" id="ProtNLM"/>
    </source>
</evidence>
<dbReference type="AlphaFoldDB" id="A0A1Y4R0J7"/>
<sequence>MAVNSEFYKDMSKVEKKVWGITYRQLKAGLSLILSVVLISLSVFFIQDLALLIILVLICWLIFGLYPVLVMIGKADEIKRKLRTLFLYQNAYYYSGQIRRYAKNEFVQQKNVSETDDF</sequence>
<dbReference type="InterPro" id="IPR024414">
    <property type="entry name" value="Uncharacterised_PrgI"/>
</dbReference>
<protein>
    <recommendedName>
        <fullName evidence="4">PrgI family protein</fullName>
    </recommendedName>
</protein>
<organism evidence="2 3">
    <name type="scientific">Enterococcus cecorum</name>
    <dbReference type="NCBI Taxonomy" id="44008"/>
    <lineage>
        <taxon>Bacteria</taxon>
        <taxon>Bacillati</taxon>
        <taxon>Bacillota</taxon>
        <taxon>Bacilli</taxon>
        <taxon>Lactobacillales</taxon>
        <taxon>Enterococcaceae</taxon>
        <taxon>Enterococcus</taxon>
    </lineage>
</organism>
<accession>A0A1Y4R0J7</accession>
<dbReference type="Pfam" id="PF12666">
    <property type="entry name" value="PrgI"/>
    <property type="match status" value="1"/>
</dbReference>